<dbReference type="PANTHER" id="PTHR28348:SF1">
    <property type="entry name" value="UPF0193 PROTEIN EVG1"/>
    <property type="match status" value="1"/>
</dbReference>
<reference evidence="4" key="2">
    <citation type="submission" date="2023-11" db="UniProtKB">
        <authorList>
            <consortium name="WormBaseParasite"/>
        </authorList>
    </citation>
    <scope>IDENTIFICATION</scope>
</reference>
<dbReference type="AlphaFoldDB" id="A0AA85IWV3"/>
<evidence type="ECO:0000256" key="2">
    <source>
        <dbReference type="SAM" id="MobiDB-lite"/>
    </source>
</evidence>
<feature type="compositionally biased region" description="Basic residues" evidence="2">
    <location>
        <begin position="68"/>
        <end position="83"/>
    </location>
</feature>
<keyword evidence="3" id="KW-1185">Reference proteome</keyword>
<feature type="coiled-coil region" evidence="1">
    <location>
        <begin position="171"/>
        <end position="221"/>
    </location>
</feature>
<keyword evidence="1" id="KW-0175">Coiled coil</keyword>
<name>A0AA85IWV3_TRIRE</name>
<evidence type="ECO:0000313" key="3">
    <source>
        <dbReference type="Proteomes" id="UP000050795"/>
    </source>
</evidence>
<feature type="region of interest" description="Disordered" evidence="2">
    <location>
        <begin position="65"/>
        <end position="107"/>
    </location>
</feature>
<organism evidence="3 4">
    <name type="scientific">Trichobilharzia regenti</name>
    <name type="common">Nasal bird schistosome</name>
    <dbReference type="NCBI Taxonomy" id="157069"/>
    <lineage>
        <taxon>Eukaryota</taxon>
        <taxon>Metazoa</taxon>
        <taxon>Spiralia</taxon>
        <taxon>Lophotrochozoa</taxon>
        <taxon>Platyhelminthes</taxon>
        <taxon>Trematoda</taxon>
        <taxon>Digenea</taxon>
        <taxon>Strigeidida</taxon>
        <taxon>Schistosomatoidea</taxon>
        <taxon>Schistosomatidae</taxon>
        <taxon>Trichobilharzia</taxon>
    </lineage>
</organism>
<dbReference type="InterPro" id="IPR007914">
    <property type="entry name" value="UPF0193"/>
</dbReference>
<evidence type="ECO:0000256" key="1">
    <source>
        <dbReference type="SAM" id="Coils"/>
    </source>
</evidence>
<evidence type="ECO:0000313" key="4">
    <source>
        <dbReference type="WBParaSite" id="TREG1_110710.1"/>
    </source>
</evidence>
<dbReference type="PANTHER" id="PTHR28348">
    <property type="entry name" value="UPF0193 PROTEIN EVG1"/>
    <property type="match status" value="1"/>
</dbReference>
<protein>
    <submittedName>
        <fullName evidence="4">Uncharacterized protein</fullName>
    </submittedName>
</protein>
<sequence length="234" mass="27017">MSQGGFWNVTKVVYSDETKRFLNELVKESHLANSYRQSIKAAIKNGESLGDNVTKVHKNLKKTGQVNKAKKSSRLPRPRKRSKSLIELSGAYEPERYRPPPVGLNTGPSEKLRLAHLMTYGEEPTVKSLKNDQIKDGRLEYLSRRILKYPKVTGDDDGDGDGCDNQSENCKDRFEELMDEVNERREFLAQMENLGRVKEYRTTIETEISQLIREMEEIDLKRTREMYAKDNKAK</sequence>
<proteinExistence type="predicted"/>
<dbReference type="WBParaSite" id="TREG1_110710.1">
    <property type="protein sequence ID" value="TREG1_110710.1"/>
    <property type="gene ID" value="TREG1_110710"/>
</dbReference>
<accession>A0AA85IWV3</accession>
<dbReference type="Proteomes" id="UP000050795">
    <property type="component" value="Unassembled WGS sequence"/>
</dbReference>
<dbReference type="Pfam" id="PF05250">
    <property type="entry name" value="UPF0193"/>
    <property type="match status" value="1"/>
</dbReference>
<reference evidence="3" key="1">
    <citation type="submission" date="2022-06" db="EMBL/GenBank/DDBJ databases">
        <authorList>
            <person name="Berger JAMES D."/>
            <person name="Berger JAMES D."/>
        </authorList>
    </citation>
    <scope>NUCLEOTIDE SEQUENCE [LARGE SCALE GENOMIC DNA]</scope>
</reference>